<keyword evidence="13" id="KW-1015">Disulfide bond</keyword>
<feature type="chain" id="PRO_5045113744" description="Translocon-associated protein subunit delta" evidence="15">
    <location>
        <begin position="22"/>
        <end position="172"/>
    </location>
</feature>
<keyword evidence="12" id="KW-0472">Membrane</keyword>
<dbReference type="Proteomes" id="UP000694941">
    <property type="component" value="Unplaced"/>
</dbReference>
<name>A0ABM1C0A8_LIMPO</name>
<feature type="signal peptide" evidence="15">
    <location>
        <begin position="1"/>
        <end position="21"/>
    </location>
</feature>
<keyword evidence="6" id="KW-1017">Isopeptide bond</keyword>
<evidence type="ECO:0000313" key="17">
    <source>
        <dbReference type="RefSeq" id="XP_013792001.1"/>
    </source>
</evidence>
<sequence>MARQWMLVTVWLLLCVNVSLQDETCSSPSVTSNMYTTTDGMIVSDVAFIVELSVTCQNGAKDLSLYAVINGVTVPVVKSLDNNKYQFSWTQDPKNVQSGEQTLRIYDEEGFSALRKVQRSGEDTSNIKPLFTVTINHPGTYQGPWVQSELVAVVTALILWYVAYSTKLKIQL</sequence>
<dbReference type="GeneID" id="106475871"/>
<keyword evidence="11" id="KW-1133">Transmembrane helix</keyword>
<comment type="subcellular location">
    <subcellularLocation>
        <location evidence="2">Endoplasmic reticulum membrane</location>
        <topology evidence="2">Single-pass type I membrane protein</topology>
    </subcellularLocation>
</comment>
<dbReference type="Pfam" id="PF05404">
    <property type="entry name" value="TRAP-delta"/>
    <property type="match status" value="1"/>
</dbReference>
<keyword evidence="10" id="KW-0832">Ubl conjugation</keyword>
<dbReference type="RefSeq" id="XP_013792001.1">
    <property type="nucleotide sequence ID" value="XM_013936547.2"/>
</dbReference>
<evidence type="ECO:0000256" key="14">
    <source>
        <dbReference type="ARBA" id="ARBA00031791"/>
    </source>
</evidence>
<keyword evidence="7" id="KW-0812">Transmembrane</keyword>
<accession>A0ABM1C0A8</accession>
<evidence type="ECO:0000256" key="9">
    <source>
        <dbReference type="ARBA" id="ARBA00022824"/>
    </source>
</evidence>
<dbReference type="PANTHER" id="PTHR12731">
    <property type="entry name" value="TRANSLOCON-ASSOCIATED PROTEIN, DELTA SUBUNIT"/>
    <property type="match status" value="1"/>
</dbReference>
<evidence type="ECO:0000256" key="2">
    <source>
        <dbReference type="ARBA" id="ARBA00004115"/>
    </source>
</evidence>
<evidence type="ECO:0000256" key="1">
    <source>
        <dbReference type="ARBA" id="ARBA00002838"/>
    </source>
</evidence>
<evidence type="ECO:0000256" key="7">
    <source>
        <dbReference type="ARBA" id="ARBA00022692"/>
    </source>
</evidence>
<dbReference type="InterPro" id="IPR008855">
    <property type="entry name" value="TRAP-delta"/>
</dbReference>
<evidence type="ECO:0000256" key="3">
    <source>
        <dbReference type="ARBA" id="ARBA00009294"/>
    </source>
</evidence>
<evidence type="ECO:0000256" key="13">
    <source>
        <dbReference type="ARBA" id="ARBA00023157"/>
    </source>
</evidence>
<reference evidence="17" key="1">
    <citation type="submission" date="2025-08" db="UniProtKB">
        <authorList>
            <consortium name="RefSeq"/>
        </authorList>
    </citation>
    <scope>IDENTIFICATION</scope>
    <source>
        <tissue evidence="17">Muscle</tissue>
    </source>
</reference>
<keyword evidence="16" id="KW-1185">Reference proteome</keyword>
<keyword evidence="8 15" id="KW-0732">Signal</keyword>
<evidence type="ECO:0000256" key="5">
    <source>
        <dbReference type="ARBA" id="ARBA00014387"/>
    </source>
</evidence>
<evidence type="ECO:0000313" key="16">
    <source>
        <dbReference type="Proteomes" id="UP000694941"/>
    </source>
</evidence>
<evidence type="ECO:0000256" key="10">
    <source>
        <dbReference type="ARBA" id="ARBA00022843"/>
    </source>
</evidence>
<evidence type="ECO:0000256" key="6">
    <source>
        <dbReference type="ARBA" id="ARBA00022499"/>
    </source>
</evidence>
<comment type="subunit">
    <text evidence="4">Heterotetramer of TRAP-alpha, TRAP-beta, TRAP-delta and TRAP-gamma.</text>
</comment>
<comment type="function">
    <text evidence="1">TRAP proteins are part of a complex whose function is to bind calcium to the ER membrane and thereby regulate the retention of ER resident proteins.</text>
</comment>
<comment type="similarity">
    <text evidence="3">Belongs to the TRAP-delta family.</text>
</comment>
<evidence type="ECO:0000256" key="15">
    <source>
        <dbReference type="SAM" id="SignalP"/>
    </source>
</evidence>
<evidence type="ECO:0000256" key="8">
    <source>
        <dbReference type="ARBA" id="ARBA00022729"/>
    </source>
</evidence>
<evidence type="ECO:0000256" key="4">
    <source>
        <dbReference type="ARBA" id="ARBA00011819"/>
    </source>
</evidence>
<evidence type="ECO:0000256" key="12">
    <source>
        <dbReference type="ARBA" id="ARBA00023136"/>
    </source>
</evidence>
<dbReference type="PANTHER" id="PTHR12731:SF1">
    <property type="entry name" value="TRANSLOCON-ASSOCIATED PROTEIN SUBUNIT DELTA"/>
    <property type="match status" value="1"/>
</dbReference>
<evidence type="ECO:0000256" key="11">
    <source>
        <dbReference type="ARBA" id="ARBA00022989"/>
    </source>
</evidence>
<protein>
    <recommendedName>
        <fullName evidence="5">Translocon-associated protein subunit delta</fullName>
    </recommendedName>
    <alternativeName>
        <fullName evidence="14">Signal sequence receptor subunit delta</fullName>
    </alternativeName>
</protein>
<proteinExistence type="inferred from homology"/>
<organism evidence="16 17">
    <name type="scientific">Limulus polyphemus</name>
    <name type="common">Atlantic horseshoe crab</name>
    <dbReference type="NCBI Taxonomy" id="6850"/>
    <lineage>
        <taxon>Eukaryota</taxon>
        <taxon>Metazoa</taxon>
        <taxon>Ecdysozoa</taxon>
        <taxon>Arthropoda</taxon>
        <taxon>Chelicerata</taxon>
        <taxon>Merostomata</taxon>
        <taxon>Xiphosura</taxon>
        <taxon>Limulidae</taxon>
        <taxon>Limulus</taxon>
    </lineage>
</organism>
<gene>
    <name evidence="17" type="primary">LOC106475871</name>
</gene>
<keyword evidence="9" id="KW-0256">Endoplasmic reticulum</keyword>